<keyword evidence="7" id="KW-0732">Signal</keyword>
<dbReference type="Proteomes" id="UP000239494">
    <property type="component" value="Unassembled WGS sequence"/>
</dbReference>
<evidence type="ECO:0000256" key="1">
    <source>
        <dbReference type="ARBA" id="ARBA00004651"/>
    </source>
</evidence>
<accession>A0A2T0TKP4</accession>
<evidence type="ECO:0000256" key="7">
    <source>
        <dbReference type="SAM" id="SignalP"/>
    </source>
</evidence>
<comment type="subcellular location">
    <subcellularLocation>
        <location evidence="1">Cell membrane</location>
        <topology evidence="1">Multi-pass membrane protein</topology>
    </subcellularLocation>
</comment>
<dbReference type="AlphaFoldDB" id="A0A2T0TKP4"/>
<protein>
    <submittedName>
        <fullName evidence="9">Type II secretion system protein F (GspF)</fullName>
    </submittedName>
</protein>
<keyword evidence="4 6" id="KW-1133">Transmembrane helix</keyword>
<evidence type="ECO:0000256" key="2">
    <source>
        <dbReference type="ARBA" id="ARBA00022475"/>
    </source>
</evidence>
<sequence>MTLLLLALALLVLPSRSSALARLRPPTAKPERPPRPAADDPLAAAASWDLLAACLRAGLPVANAVRAIVDGLPPPAAAALRQVGDLLALGADPVTAWAPALANQDTAALAQGARRTARSGTALAALAADLAVRVRERTADQAEARAQRASVLVAGPLAACFLPAFLCLGVLPVVLGLADRLTATW</sequence>
<dbReference type="PANTHER" id="PTHR35007:SF3">
    <property type="entry name" value="POSSIBLE CONSERVED ALANINE RICH MEMBRANE PROTEIN"/>
    <property type="match status" value="1"/>
</dbReference>
<dbReference type="PANTHER" id="PTHR35007">
    <property type="entry name" value="INTEGRAL MEMBRANE PROTEIN-RELATED"/>
    <property type="match status" value="1"/>
</dbReference>
<evidence type="ECO:0000256" key="5">
    <source>
        <dbReference type="ARBA" id="ARBA00023136"/>
    </source>
</evidence>
<keyword evidence="2" id="KW-1003">Cell membrane</keyword>
<dbReference type="EMBL" id="PVTF01000001">
    <property type="protein sequence ID" value="PRY46209.1"/>
    <property type="molecule type" value="Genomic_DNA"/>
</dbReference>
<dbReference type="RefSeq" id="WP_106185270.1">
    <property type="nucleotide sequence ID" value="NZ_PVTF01000001.1"/>
</dbReference>
<dbReference type="InterPro" id="IPR018076">
    <property type="entry name" value="T2SS_GspF_dom"/>
</dbReference>
<dbReference type="OrthoDB" id="3267562at2"/>
<comment type="caution">
    <text evidence="9">The sequence shown here is derived from an EMBL/GenBank/DDBJ whole genome shotgun (WGS) entry which is preliminary data.</text>
</comment>
<evidence type="ECO:0000256" key="4">
    <source>
        <dbReference type="ARBA" id="ARBA00022989"/>
    </source>
</evidence>
<evidence type="ECO:0000256" key="3">
    <source>
        <dbReference type="ARBA" id="ARBA00022692"/>
    </source>
</evidence>
<reference evidence="9 10" key="1">
    <citation type="submission" date="2018-03" db="EMBL/GenBank/DDBJ databases">
        <title>Genomic Encyclopedia of Archaeal and Bacterial Type Strains, Phase II (KMG-II): from individual species to whole genera.</title>
        <authorList>
            <person name="Goeker M."/>
        </authorList>
    </citation>
    <scope>NUCLEOTIDE SEQUENCE [LARGE SCALE GENOMIC DNA]</scope>
    <source>
        <strain evidence="9 10">DSM 44720</strain>
    </source>
</reference>
<gene>
    <name evidence="9" type="ORF">CLV43_101481</name>
</gene>
<evidence type="ECO:0000256" key="6">
    <source>
        <dbReference type="SAM" id="Phobius"/>
    </source>
</evidence>
<feature type="transmembrane region" description="Helical" evidence="6">
    <location>
        <begin position="151"/>
        <end position="178"/>
    </location>
</feature>
<feature type="chain" id="PRO_5015406029" evidence="7">
    <location>
        <begin position="22"/>
        <end position="185"/>
    </location>
</feature>
<keyword evidence="5 6" id="KW-0472">Membrane</keyword>
<keyword evidence="10" id="KW-1185">Reference proteome</keyword>
<evidence type="ECO:0000259" key="8">
    <source>
        <dbReference type="Pfam" id="PF00482"/>
    </source>
</evidence>
<name>A0A2T0TKP4_9PSEU</name>
<feature type="domain" description="Type II secretion system protein GspF" evidence="8">
    <location>
        <begin position="49"/>
        <end position="168"/>
    </location>
</feature>
<proteinExistence type="predicted"/>
<feature type="signal peptide" evidence="7">
    <location>
        <begin position="1"/>
        <end position="21"/>
    </location>
</feature>
<evidence type="ECO:0000313" key="9">
    <source>
        <dbReference type="EMBL" id="PRY46209.1"/>
    </source>
</evidence>
<dbReference type="Pfam" id="PF00482">
    <property type="entry name" value="T2SSF"/>
    <property type="match status" value="1"/>
</dbReference>
<organism evidence="9 10">
    <name type="scientific">Umezawaea tangerina</name>
    <dbReference type="NCBI Taxonomy" id="84725"/>
    <lineage>
        <taxon>Bacteria</taxon>
        <taxon>Bacillati</taxon>
        <taxon>Actinomycetota</taxon>
        <taxon>Actinomycetes</taxon>
        <taxon>Pseudonocardiales</taxon>
        <taxon>Pseudonocardiaceae</taxon>
        <taxon>Umezawaea</taxon>
    </lineage>
</organism>
<keyword evidence="3 6" id="KW-0812">Transmembrane</keyword>
<dbReference type="GO" id="GO:0005886">
    <property type="term" value="C:plasma membrane"/>
    <property type="evidence" value="ECO:0007669"/>
    <property type="project" value="UniProtKB-SubCell"/>
</dbReference>
<evidence type="ECO:0000313" key="10">
    <source>
        <dbReference type="Proteomes" id="UP000239494"/>
    </source>
</evidence>